<protein>
    <submittedName>
        <fullName evidence="1">Uncharacterized protein</fullName>
    </submittedName>
</protein>
<evidence type="ECO:0000313" key="1">
    <source>
        <dbReference type="EMBL" id="EKC18726.1"/>
    </source>
</evidence>
<organism evidence="1">
    <name type="scientific">Magallana gigas</name>
    <name type="common">Pacific oyster</name>
    <name type="synonym">Crassostrea gigas</name>
    <dbReference type="NCBI Taxonomy" id="29159"/>
    <lineage>
        <taxon>Eukaryota</taxon>
        <taxon>Metazoa</taxon>
        <taxon>Spiralia</taxon>
        <taxon>Lophotrochozoa</taxon>
        <taxon>Mollusca</taxon>
        <taxon>Bivalvia</taxon>
        <taxon>Autobranchia</taxon>
        <taxon>Pteriomorphia</taxon>
        <taxon>Ostreida</taxon>
        <taxon>Ostreoidea</taxon>
        <taxon>Ostreidae</taxon>
        <taxon>Magallana</taxon>
    </lineage>
</organism>
<proteinExistence type="predicted"/>
<dbReference type="EMBL" id="JH817625">
    <property type="protein sequence ID" value="EKC18726.1"/>
    <property type="molecule type" value="Genomic_DNA"/>
</dbReference>
<dbReference type="HOGENOM" id="CLU_1724099_0_0_1"/>
<sequence length="152" mass="16615">MDETRQLFLKKSNIKGKCFGLRSMRRSVDGSLEDKVASNEEGSSRSLDLVVVNIVLPMFRVTTSSCFAMKSLIFRDSILVGKRISKAFEVAGCTGKAAEVEVSGPLDAVAGFFGVRESPEGLGTDLELDCLITSDVPVDFLMRRDNHASDQF</sequence>
<gene>
    <name evidence="1" type="ORF">CGI_10011400</name>
</gene>
<dbReference type="InParanoid" id="K1QB21"/>
<dbReference type="AlphaFoldDB" id="K1QB21"/>
<accession>K1QB21</accession>
<reference evidence="1" key="1">
    <citation type="journal article" date="2012" name="Nature">
        <title>The oyster genome reveals stress adaptation and complexity of shell formation.</title>
        <authorList>
            <person name="Zhang G."/>
            <person name="Fang X."/>
            <person name="Guo X."/>
            <person name="Li L."/>
            <person name="Luo R."/>
            <person name="Xu F."/>
            <person name="Yang P."/>
            <person name="Zhang L."/>
            <person name="Wang X."/>
            <person name="Qi H."/>
            <person name="Xiong Z."/>
            <person name="Que H."/>
            <person name="Xie Y."/>
            <person name="Holland P.W."/>
            <person name="Paps J."/>
            <person name="Zhu Y."/>
            <person name="Wu F."/>
            <person name="Chen Y."/>
            <person name="Wang J."/>
            <person name="Peng C."/>
            <person name="Meng J."/>
            <person name="Yang L."/>
            <person name="Liu J."/>
            <person name="Wen B."/>
            <person name="Zhang N."/>
            <person name="Huang Z."/>
            <person name="Zhu Q."/>
            <person name="Feng Y."/>
            <person name="Mount A."/>
            <person name="Hedgecock D."/>
            <person name="Xu Z."/>
            <person name="Liu Y."/>
            <person name="Domazet-Loso T."/>
            <person name="Du Y."/>
            <person name="Sun X."/>
            <person name="Zhang S."/>
            <person name="Liu B."/>
            <person name="Cheng P."/>
            <person name="Jiang X."/>
            <person name="Li J."/>
            <person name="Fan D."/>
            <person name="Wang W."/>
            <person name="Fu W."/>
            <person name="Wang T."/>
            <person name="Wang B."/>
            <person name="Zhang J."/>
            <person name="Peng Z."/>
            <person name="Li Y."/>
            <person name="Li N."/>
            <person name="Wang J."/>
            <person name="Chen M."/>
            <person name="He Y."/>
            <person name="Tan F."/>
            <person name="Song X."/>
            <person name="Zheng Q."/>
            <person name="Huang R."/>
            <person name="Yang H."/>
            <person name="Du X."/>
            <person name="Chen L."/>
            <person name="Yang M."/>
            <person name="Gaffney P.M."/>
            <person name="Wang S."/>
            <person name="Luo L."/>
            <person name="She Z."/>
            <person name="Ming Y."/>
            <person name="Huang W."/>
            <person name="Zhang S."/>
            <person name="Huang B."/>
            <person name="Zhang Y."/>
            <person name="Qu T."/>
            <person name="Ni P."/>
            <person name="Miao G."/>
            <person name="Wang J."/>
            <person name="Wang Q."/>
            <person name="Steinberg C.E."/>
            <person name="Wang H."/>
            <person name="Li N."/>
            <person name="Qian L."/>
            <person name="Zhang G."/>
            <person name="Li Y."/>
            <person name="Yang H."/>
            <person name="Liu X."/>
            <person name="Wang J."/>
            <person name="Yin Y."/>
            <person name="Wang J."/>
        </authorList>
    </citation>
    <scope>NUCLEOTIDE SEQUENCE [LARGE SCALE GENOMIC DNA]</scope>
    <source>
        <strain evidence="1">05x7-T-G4-1.051#20</strain>
    </source>
</reference>
<name>K1QB21_MAGGI</name>